<dbReference type="Pfam" id="PF13521">
    <property type="entry name" value="AAA_28"/>
    <property type="match status" value="1"/>
</dbReference>
<reference evidence="3" key="1">
    <citation type="journal article" date="2019" name="Int. J. Syst. Evol. Microbiol.">
        <title>The Global Catalogue of Microorganisms (GCM) 10K type strain sequencing project: providing services to taxonomists for standard genome sequencing and annotation.</title>
        <authorList>
            <consortium name="The Broad Institute Genomics Platform"/>
            <consortium name="The Broad Institute Genome Sequencing Center for Infectious Disease"/>
            <person name="Wu L."/>
            <person name="Ma J."/>
        </authorList>
    </citation>
    <scope>NUCLEOTIDE SEQUENCE [LARGE SCALE GENOMIC DNA]</scope>
    <source>
        <strain evidence="3">KCTC 32141</strain>
    </source>
</reference>
<keyword evidence="3" id="KW-1185">Reference proteome</keyword>
<sequence length="181" mass="21069">MEGNKNRIETNWYVITGGPSSGKTTTINMLQDKGYKTTIEHARHYIDTMRTEGQTVEEMRSNKRKFQLGILDMQIEQEASINPEDIVFLDRAIPDALAYYRFLELEVDQILKDAMNNVSYKKTFILERLPLINDYARLENSDDQIKIHNLITDVYKSLPFPVITVPVLKPEERVNYILNNL</sequence>
<protein>
    <submittedName>
        <fullName evidence="2">AAA family ATPase</fullName>
    </submittedName>
</protein>
<evidence type="ECO:0000259" key="1">
    <source>
        <dbReference type="Pfam" id="PF13521"/>
    </source>
</evidence>
<gene>
    <name evidence="2" type="ORF">ACFS5M_08215</name>
</gene>
<dbReference type="Gene3D" id="3.40.50.300">
    <property type="entry name" value="P-loop containing nucleotide triphosphate hydrolases"/>
    <property type="match status" value="1"/>
</dbReference>
<dbReference type="RefSeq" id="WP_183487757.1">
    <property type="nucleotide sequence ID" value="NZ_JBHUOV010000002.1"/>
</dbReference>
<name>A0ABW5WN71_9FLAO</name>
<evidence type="ECO:0000313" key="2">
    <source>
        <dbReference type="EMBL" id="MFD2823650.1"/>
    </source>
</evidence>
<feature type="domain" description="NadR/Ttd14 AAA" evidence="1">
    <location>
        <begin position="13"/>
        <end position="173"/>
    </location>
</feature>
<dbReference type="EMBL" id="JBHUOV010000002">
    <property type="protein sequence ID" value="MFD2823650.1"/>
    <property type="molecule type" value="Genomic_DNA"/>
</dbReference>
<dbReference type="Proteomes" id="UP001597533">
    <property type="component" value="Unassembled WGS sequence"/>
</dbReference>
<organism evidence="2 3">
    <name type="scientific">Lacinutrix iliipiscaria</name>
    <dbReference type="NCBI Taxonomy" id="1230532"/>
    <lineage>
        <taxon>Bacteria</taxon>
        <taxon>Pseudomonadati</taxon>
        <taxon>Bacteroidota</taxon>
        <taxon>Flavobacteriia</taxon>
        <taxon>Flavobacteriales</taxon>
        <taxon>Flavobacteriaceae</taxon>
        <taxon>Lacinutrix</taxon>
    </lineage>
</organism>
<dbReference type="SUPFAM" id="SSF52540">
    <property type="entry name" value="P-loop containing nucleoside triphosphate hydrolases"/>
    <property type="match status" value="1"/>
</dbReference>
<comment type="caution">
    <text evidence="2">The sequence shown here is derived from an EMBL/GenBank/DDBJ whole genome shotgun (WGS) entry which is preliminary data.</text>
</comment>
<accession>A0ABW5WN71</accession>
<proteinExistence type="predicted"/>
<dbReference type="InterPro" id="IPR027417">
    <property type="entry name" value="P-loop_NTPase"/>
</dbReference>
<dbReference type="InterPro" id="IPR038727">
    <property type="entry name" value="NadR/Ttd14_AAA_dom"/>
</dbReference>
<evidence type="ECO:0000313" key="3">
    <source>
        <dbReference type="Proteomes" id="UP001597533"/>
    </source>
</evidence>